<comment type="caution">
    <text evidence="2">The sequence shown here is derived from an EMBL/GenBank/DDBJ whole genome shotgun (WGS) entry which is preliminary data.</text>
</comment>
<feature type="region of interest" description="Disordered" evidence="1">
    <location>
        <begin position="15"/>
        <end position="99"/>
    </location>
</feature>
<proteinExistence type="predicted"/>
<feature type="region of interest" description="Disordered" evidence="1">
    <location>
        <begin position="114"/>
        <end position="215"/>
    </location>
</feature>
<reference evidence="2 3" key="1">
    <citation type="journal article" date="2008" name="Appl. Environ. Microbiol.">
        <title>Genomic insights into Mn(II) oxidation by the marine alphaproteobacterium Aurantimonas sp. strain SI85-9A1.</title>
        <authorList>
            <person name="Dick G.J."/>
            <person name="Podell S."/>
            <person name="Johnson H.A."/>
            <person name="Rivera-Espinoza Y."/>
            <person name="Bernier-Latmani R."/>
            <person name="McCarthy J.K."/>
            <person name="Torpey J.W."/>
            <person name="Clement B.G."/>
            <person name="Gaasterland T."/>
            <person name="Tebo B.M."/>
        </authorList>
    </citation>
    <scope>NUCLEOTIDE SEQUENCE [LARGE SCALE GENOMIC DNA]</scope>
    <source>
        <strain evidence="2 3">SI85-9A1</strain>
    </source>
</reference>
<accession>Q1YKB3</accession>
<dbReference type="EMBL" id="AAPJ01000002">
    <property type="protein sequence ID" value="EAS50610.1"/>
    <property type="molecule type" value="Genomic_DNA"/>
</dbReference>
<keyword evidence="3" id="KW-1185">Reference proteome</keyword>
<dbReference type="Proteomes" id="UP000000321">
    <property type="component" value="Unassembled WGS sequence"/>
</dbReference>
<feature type="compositionally biased region" description="Basic and acidic residues" evidence="1">
    <location>
        <begin position="73"/>
        <end position="98"/>
    </location>
</feature>
<dbReference type="BioCyc" id="AURANTIMONAS:SI859A1_00730-MONOMER"/>
<sequence>MKRRCDLRPVRRLRCGAAYGEPDSGDADHEPTCDQQGSAEGRGIGEQSLAPGNSGRQITGKQKRSNNGQEAGQRSEPRHSGNERGKAEQRWCVDESNRRGGRSQLCVAAAMRCHGSPNDACGSEEAGEADKECGHGDAFVNRPIRPARRSGRQERSDGASGTLPSSVEPAAFHRAPTGARADSQPHRTPWRGGAPTAAQSTERTRPQRAPEAPPE</sequence>
<dbReference type="HOGENOM" id="CLU_1282013_0_0_5"/>
<evidence type="ECO:0000313" key="3">
    <source>
        <dbReference type="Proteomes" id="UP000000321"/>
    </source>
</evidence>
<organism evidence="2 3">
    <name type="scientific">Aurantimonas manganoxydans (strain ATCC BAA-1229 / DSM 21871 / SI85-9A1)</name>
    <dbReference type="NCBI Taxonomy" id="287752"/>
    <lineage>
        <taxon>Bacteria</taxon>
        <taxon>Pseudomonadati</taxon>
        <taxon>Pseudomonadota</taxon>
        <taxon>Alphaproteobacteria</taxon>
        <taxon>Hyphomicrobiales</taxon>
        <taxon>Aurantimonadaceae</taxon>
        <taxon>Aurantimonas</taxon>
    </lineage>
</organism>
<protein>
    <submittedName>
        <fullName evidence="2">Uncharacterized protein</fullName>
    </submittedName>
</protein>
<name>Q1YKB3_AURMS</name>
<evidence type="ECO:0000256" key="1">
    <source>
        <dbReference type="SAM" id="MobiDB-lite"/>
    </source>
</evidence>
<dbReference type="AlphaFoldDB" id="Q1YKB3"/>
<gene>
    <name evidence="2" type="ORF">SI859A1_00730</name>
</gene>
<feature type="compositionally biased region" description="Polar residues" evidence="1">
    <location>
        <begin position="50"/>
        <end position="72"/>
    </location>
</feature>
<evidence type="ECO:0000313" key="2">
    <source>
        <dbReference type="EMBL" id="EAS50610.1"/>
    </source>
</evidence>